<dbReference type="EMBL" id="OZ035832">
    <property type="protein sequence ID" value="CAL1572203.1"/>
    <property type="molecule type" value="Genomic_DNA"/>
</dbReference>
<reference evidence="2 3" key="1">
    <citation type="submission" date="2024-04" db="EMBL/GenBank/DDBJ databases">
        <authorList>
            <person name="Waldvogel A.-M."/>
            <person name="Schoenle A."/>
        </authorList>
    </citation>
    <scope>NUCLEOTIDE SEQUENCE [LARGE SCALE GENOMIC DNA]</scope>
</reference>
<name>A0AAV2J3V3_KNICA</name>
<organism evidence="2 3">
    <name type="scientific">Knipowitschia caucasica</name>
    <name type="common">Caucasian dwarf goby</name>
    <name type="synonym">Pomatoschistus caucasicus</name>
    <dbReference type="NCBI Taxonomy" id="637954"/>
    <lineage>
        <taxon>Eukaryota</taxon>
        <taxon>Metazoa</taxon>
        <taxon>Chordata</taxon>
        <taxon>Craniata</taxon>
        <taxon>Vertebrata</taxon>
        <taxon>Euteleostomi</taxon>
        <taxon>Actinopterygii</taxon>
        <taxon>Neopterygii</taxon>
        <taxon>Teleostei</taxon>
        <taxon>Neoteleostei</taxon>
        <taxon>Acanthomorphata</taxon>
        <taxon>Gobiaria</taxon>
        <taxon>Gobiiformes</taxon>
        <taxon>Gobioidei</taxon>
        <taxon>Gobiidae</taxon>
        <taxon>Gobiinae</taxon>
        <taxon>Knipowitschia</taxon>
    </lineage>
</organism>
<protein>
    <submittedName>
        <fullName evidence="2">Uncharacterized protein</fullName>
    </submittedName>
</protein>
<keyword evidence="3" id="KW-1185">Reference proteome</keyword>
<feature type="region of interest" description="Disordered" evidence="1">
    <location>
        <begin position="144"/>
        <end position="203"/>
    </location>
</feature>
<evidence type="ECO:0000313" key="3">
    <source>
        <dbReference type="Proteomes" id="UP001497482"/>
    </source>
</evidence>
<proteinExistence type="predicted"/>
<gene>
    <name evidence="2" type="ORF">KC01_LOCUS4246</name>
</gene>
<dbReference type="AlphaFoldDB" id="A0AAV2J3V3"/>
<dbReference type="Proteomes" id="UP001497482">
    <property type="component" value="Chromosome 10"/>
</dbReference>
<accession>A0AAV2J3V3</accession>
<evidence type="ECO:0000256" key="1">
    <source>
        <dbReference type="SAM" id="MobiDB-lite"/>
    </source>
</evidence>
<sequence length="203" mass="22267">MLLQMAHSWFLDQHFTHREVRLNCLPLDRLPLDRLPLDRLPLDRLPLDRLPLDCLPLDGLPLAGLPLDCLPLDCLPLAGLRRTVSPLASPPLDCLPLAGLPLDCLPLDCLPLGCSLPLILILWLCSSSITCTVLLQAAPTCQPPLPDSPPPRHTLHKPQNAPRLLVKKSETKGAGCKTSQRTPPAADKHGNKKVGREMCFPSR</sequence>
<evidence type="ECO:0000313" key="2">
    <source>
        <dbReference type="EMBL" id="CAL1572203.1"/>
    </source>
</evidence>